<dbReference type="GO" id="GO:0009341">
    <property type="term" value="C:beta-galactosidase complex"/>
    <property type="evidence" value="ECO:0007669"/>
    <property type="project" value="InterPro"/>
</dbReference>
<dbReference type="InterPro" id="IPR017853">
    <property type="entry name" value="GH"/>
</dbReference>
<dbReference type="InterPro" id="IPR004199">
    <property type="entry name" value="B-gal_small/dom_5"/>
</dbReference>
<evidence type="ECO:0000313" key="9">
    <source>
        <dbReference type="Proteomes" id="UP000727857"/>
    </source>
</evidence>
<dbReference type="PRINTS" id="PR00132">
    <property type="entry name" value="GLHYDRLASE2"/>
</dbReference>
<dbReference type="EC" id="3.2.1.23" evidence="3"/>
<dbReference type="InterPro" id="IPR006103">
    <property type="entry name" value="Glyco_hydro_2_cat"/>
</dbReference>
<dbReference type="SUPFAM" id="SSF51445">
    <property type="entry name" value="(Trans)glycosidases"/>
    <property type="match status" value="1"/>
</dbReference>
<dbReference type="Pfam" id="PF02929">
    <property type="entry name" value="Bgal_small_N"/>
    <property type="match status" value="1"/>
</dbReference>
<dbReference type="Gene3D" id="2.60.40.10">
    <property type="entry name" value="Immunoglobulins"/>
    <property type="match status" value="2"/>
</dbReference>
<proteinExistence type="inferred from homology"/>
<name>A0A940IDA9_9FIRM</name>
<evidence type="ECO:0000259" key="7">
    <source>
        <dbReference type="SMART" id="SM01038"/>
    </source>
</evidence>
<comment type="catalytic activity">
    <reaction evidence="1">
        <text>Hydrolysis of terminal non-reducing beta-D-galactose residues in beta-D-galactosides.</text>
        <dbReference type="EC" id="3.2.1.23"/>
    </reaction>
</comment>
<dbReference type="Gene3D" id="3.20.20.80">
    <property type="entry name" value="Glycosidases"/>
    <property type="match status" value="1"/>
</dbReference>
<dbReference type="SUPFAM" id="SSF49785">
    <property type="entry name" value="Galactose-binding domain-like"/>
    <property type="match status" value="1"/>
</dbReference>
<keyword evidence="5" id="KW-0326">Glycosidase</keyword>
<comment type="caution">
    <text evidence="8">The sequence shown here is derived from an EMBL/GenBank/DDBJ whole genome shotgun (WGS) entry which is preliminary data.</text>
</comment>
<evidence type="ECO:0000256" key="4">
    <source>
        <dbReference type="ARBA" id="ARBA00022801"/>
    </source>
</evidence>
<organism evidence="8 9">
    <name type="scientific">Candidatus Stercoripulliclostridium pullicola</name>
    <dbReference type="NCBI Taxonomy" id="2840953"/>
    <lineage>
        <taxon>Bacteria</taxon>
        <taxon>Bacillati</taxon>
        <taxon>Bacillota</taxon>
        <taxon>Clostridia</taxon>
        <taxon>Eubacteriales</taxon>
        <taxon>Candidatus Stercoripulliclostridium</taxon>
    </lineage>
</organism>
<dbReference type="InterPro" id="IPR006104">
    <property type="entry name" value="Glyco_hydro_2_N"/>
</dbReference>
<dbReference type="GO" id="GO:0004565">
    <property type="term" value="F:beta-galactosidase activity"/>
    <property type="evidence" value="ECO:0007669"/>
    <property type="project" value="UniProtKB-EC"/>
</dbReference>
<dbReference type="InterPro" id="IPR006101">
    <property type="entry name" value="Glyco_hydro_2"/>
</dbReference>
<dbReference type="Pfam" id="PF16353">
    <property type="entry name" value="LacZ_4"/>
    <property type="match status" value="1"/>
</dbReference>
<accession>A0A940IDA9</accession>
<dbReference type="GO" id="GO:0030246">
    <property type="term" value="F:carbohydrate binding"/>
    <property type="evidence" value="ECO:0007669"/>
    <property type="project" value="InterPro"/>
</dbReference>
<sequence length="1020" mass="117012">MKDYWRKPDIYNVNSIERYASGFPLDSDNNFKSVSLNGEWKFKFCNSVYEIPWGFTKLDADLTGFDTIEVPSEWQFKGYDVPIYTNIAYPYALESKFLPMIPHVYGEKNSVGCYSRMFNVKETDDNVFLRFGGVNSAAEVYVNGEFVGYSEDTFDAQEYEITNFVRPGENKLDVVVYRYCTGSYLEDQDMWRLSGIFRDVDLLYKPKAEISDMFFRSALSEDFTRADIVADIDISGNGRGLSAPRVYVTLVDYYGEEAPAFEGVYEVDPFVDGEKRRLTFAAPVKDFRLWSHEHPNLYAVIVDLYDGDVFVDRRLTTFGFRKVEIVPMKDGKGPYILLNGKPLKFTGVNRHEFHPEYGHAVPLSLVEEDIKICKANNITAIRNCHYPNQPGFYELCDRYGVLVICENNLETHGLSFLIPRSNKRWTEQCCYRMRNMVNTYKNHPCIVSWSLGNESGRGKAFEAMRKVALEIDDTRFIHYEADTSGWISDVMSEMYAPLEKMEPIGENRPVRHGSYIYCPWGVAYKPEKYRDLPFMQCEYAHCMGNALGNFSDYWNAFKKYDRLAGGFIWDFADQTIKYTNSEGITEWRYGGDFGDKPNNGNFAFNGILRGDRSPNPALYEVRKQYQQADIALIEGKIAFYNRYMFTNLNEFDVKLELYCEGELVDSVVYPMPSVESGKIGTMDLPLDFDFGDGEVSLVVNVITREANAYSEAGHVVAYEQFILKRADFALPEVKGESGYAATDVEIVVSFGGCRAIIDKETGKIISIGKQGKEKLKEPFELSFYRATIDNDRLPQVDIPIAKWYMGVDRFKRAQKRLRVRRINVMSNEGKVSVAIDWKMPHVKELRTLYKFNADGSIDVELSLIPKKEMERYGFTFALRDGVEGVSFYGKGPFENYCDRATAALIKRYSGSSEEFLHDYLYPQENGNHTEMRWLKVGGDNGVEIYADEKPFEASVHPYTLDMLYSAKHLHELKSLDYLTVNIDGRQRGVGGDVPGMATLKPQYKILPRHAQSLKFRLVIK</sequence>
<keyword evidence="4" id="KW-0378">Hydrolase</keyword>
<dbReference type="PANTHER" id="PTHR46323:SF2">
    <property type="entry name" value="BETA-GALACTOSIDASE"/>
    <property type="match status" value="1"/>
</dbReference>
<dbReference type="Gene3D" id="2.70.98.10">
    <property type="match status" value="1"/>
</dbReference>
<dbReference type="InterPro" id="IPR032312">
    <property type="entry name" value="LacZ_4"/>
</dbReference>
<dbReference type="Pfam" id="PF00703">
    <property type="entry name" value="Glyco_hydro_2"/>
    <property type="match status" value="1"/>
</dbReference>
<dbReference type="Pfam" id="PF02836">
    <property type="entry name" value="Glyco_hydro_2_C"/>
    <property type="match status" value="1"/>
</dbReference>
<evidence type="ECO:0000256" key="3">
    <source>
        <dbReference type="ARBA" id="ARBA00012756"/>
    </source>
</evidence>
<dbReference type="PANTHER" id="PTHR46323">
    <property type="entry name" value="BETA-GALACTOSIDASE"/>
    <property type="match status" value="1"/>
</dbReference>
<protein>
    <recommendedName>
        <fullName evidence="3">beta-galactosidase</fullName>
        <ecNumber evidence="3">3.2.1.23</ecNumber>
    </recommendedName>
    <alternativeName>
        <fullName evidence="6">Lactase</fullName>
    </alternativeName>
</protein>
<dbReference type="InterPro" id="IPR006102">
    <property type="entry name" value="Ig-like_GH2"/>
</dbReference>
<dbReference type="SUPFAM" id="SSF49303">
    <property type="entry name" value="beta-Galactosidase/glucuronidase domain"/>
    <property type="match status" value="2"/>
</dbReference>
<gene>
    <name evidence="8" type="ORF">IAB16_03255</name>
</gene>
<dbReference type="GO" id="GO:0005990">
    <property type="term" value="P:lactose catabolic process"/>
    <property type="evidence" value="ECO:0007669"/>
    <property type="project" value="TreeGrafter"/>
</dbReference>
<dbReference type="AlphaFoldDB" id="A0A940IDA9"/>
<dbReference type="SMART" id="SM01038">
    <property type="entry name" value="Bgal_small_N"/>
    <property type="match status" value="1"/>
</dbReference>
<dbReference type="InterPro" id="IPR013783">
    <property type="entry name" value="Ig-like_fold"/>
</dbReference>
<feature type="domain" description="Beta galactosidase small chain/" evidence="7">
    <location>
        <begin position="747"/>
        <end position="1018"/>
    </location>
</feature>
<dbReference type="Proteomes" id="UP000727857">
    <property type="component" value="Unassembled WGS sequence"/>
</dbReference>
<dbReference type="InterPro" id="IPR011013">
    <property type="entry name" value="Gal_mutarotase_sf_dom"/>
</dbReference>
<evidence type="ECO:0000256" key="5">
    <source>
        <dbReference type="ARBA" id="ARBA00023295"/>
    </source>
</evidence>
<evidence type="ECO:0000256" key="2">
    <source>
        <dbReference type="ARBA" id="ARBA00007401"/>
    </source>
</evidence>
<dbReference type="InterPro" id="IPR014718">
    <property type="entry name" value="GH-type_carb-bd"/>
</dbReference>
<dbReference type="Gene3D" id="2.60.120.260">
    <property type="entry name" value="Galactose-binding domain-like"/>
    <property type="match status" value="1"/>
</dbReference>
<evidence type="ECO:0000313" key="8">
    <source>
        <dbReference type="EMBL" id="MBO8424017.1"/>
    </source>
</evidence>
<dbReference type="InterPro" id="IPR036156">
    <property type="entry name" value="Beta-gal/glucu_dom_sf"/>
</dbReference>
<dbReference type="InterPro" id="IPR050347">
    <property type="entry name" value="Bact_Beta-galactosidase"/>
</dbReference>
<comment type="similarity">
    <text evidence="2">Belongs to the glycosyl hydrolase 2 family.</text>
</comment>
<dbReference type="SUPFAM" id="SSF74650">
    <property type="entry name" value="Galactose mutarotase-like"/>
    <property type="match status" value="1"/>
</dbReference>
<reference evidence="8" key="1">
    <citation type="submission" date="2020-10" db="EMBL/GenBank/DDBJ databases">
        <authorList>
            <person name="Gilroy R."/>
        </authorList>
    </citation>
    <scope>NUCLEOTIDE SEQUENCE</scope>
    <source>
        <strain evidence="8">517</strain>
    </source>
</reference>
<evidence type="ECO:0000256" key="1">
    <source>
        <dbReference type="ARBA" id="ARBA00001412"/>
    </source>
</evidence>
<dbReference type="InterPro" id="IPR008979">
    <property type="entry name" value="Galactose-bd-like_sf"/>
</dbReference>
<dbReference type="EMBL" id="JADINF010000077">
    <property type="protein sequence ID" value="MBO8424017.1"/>
    <property type="molecule type" value="Genomic_DNA"/>
</dbReference>
<dbReference type="Pfam" id="PF02837">
    <property type="entry name" value="Glyco_hydro_2_N"/>
    <property type="match status" value="1"/>
</dbReference>
<reference evidence="8" key="2">
    <citation type="journal article" date="2021" name="PeerJ">
        <title>Extensive microbial diversity within the chicken gut microbiome revealed by metagenomics and culture.</title>
        <authorList>
            <person name="Gilroy R."/>
            <person name="Ravi A."/>
            <person name="Getino M."/>
            <person name="Pursley I."/>
            <person name="Horton D.L."/>
            <person name="Alikhan N.F."/>
            <person name="Baker D."/>
            <person name="Gharbi K."/>
            <person name="Hall N."/>
            <person name="Watson M."/>
            <person name="Adriaenssens E.M."/>
            <person name="Foster-Nyarko E."/>
            <person name="Jarju S."/>
            <person name="Secka A."/>
            <person name="Antonio M."/>
            <person name="Oren A."/>
            <person name="Chaudhuri R.R."/>
            <person name="La Ragione R."/>
            <person name="Hildebrand F."/>
            <person name="Pallen M.J."/>
        </authorList>
    </citation>
    <scope>NUCLEOTIDE SEQUENCE</scope>
    <source>
        <strain evidence="8">517</strain>
    </source>
</reference>
<evidence type="ECO:0000256" key="6">
    <source>
        <dbReference type="ARBA" id="ARBA00032230"/>
    </source>
</evidence>